<evidence type="ECO:0000313" key="2">
    <source>
        <dbReference type="Proteomes" id="UP000663842"/>
    </source>
</evidence>
<dbReference type="Proteomes" id="UP000663842">
    <property type="component" value="Unassembled WGS sequence"/>
</dbReference>
<dbReference type="AlphaFoldDB" id="A0A819TNG8"/>
<comment type="caution">
    <text evidence="1">The sequence shown here is derived from an EMBL/GenBank/DDBJ whole genome shotgun (WGS) entry which is preliminary data.</text>
</comment>
<organism evidence="1 2">
    <name type="scientific">Rotaria magnacalcarata</name>
    <dbReference type="NCBI Taxonomy" id="392030"/>
    <lineage>
        <taxon>Eukaryota</taxon>
        <taxon>Metazoa</taxon>
        <taxon>Spiralia</taxon>
        <taxon>Gnathifera</taxon>
        <taxon>Rotifera</taxon>
        <taxon>Eurotatoria</taxon>
        <taxon>Bdelloidea</taxon>
        <taxon>Philodinida</taxon>
        <taxon>Philodinidae</taxon>
        <taxon>Rotaria</taxon>
    </lineage>
</organism>
<name>A0A819TNG8_9BILA</name>
<dbReference type="EMBL" id="CAJOBF010003297">
    <property type="protein sequence ID" value="CAF4084208.1"/>
    <property type="molecule type" value="Genomic_DNA"/>
</dbReference>
<proteinExistence type="predicted"/>
<gene>
    <name evidence="1" type="ORF">UXM345_LOCUS21266</name>
</gene>
<protein>
    <submittedName>
        <fullName evidence="1">Uncharacterized protein</fullName>
    </submittedName>
</protein>
<evidence type="ECO:0000313" key="1">
    <source>
        <dbReference type="EMBL" id="CAF4084208.1"/>
    </source>
</evidence>
<accession>A0A819TNG8</accession>
<sequence>MELTAAVVSARLVSFVQEAYEQELNVLSVNMWIDEIHKTLSNAIWRSNPSVLITRGITGKNYTNSELWFHGPEWLARNSVWPVWDTGNIDNEEILAGYATNEVAHVDKIAHIEPFIKIDNFNSFKKLFKATILTFRFVSLLRKKKPLIKMTGLSNEVSHQFTKEQWPHVEDYWIQEFKFNLNSFKRKLMNCSSKEDLIPVIS</sequence>
<reference evidence="1" key="1">
    <citation type="submission" date="2021-02" db="EMBL/GenBank/DDBJ databases">
        <authorList>
            <person name="Nowell W R."/>
        </authorList>
    </citation>
    <scope>NUCLEOTIDE SEQUENCE</scope>
</reference>